<dbReference type="GO" id="GO:0008881">
    <property type="term" value="F:glutamate racemase activity"/>
    <property type="evidence" value="ECO:0007669"/>
    <property type="project" value="UniProtKB-UniRule"/>
</dbReference>
<dbReference type="SUPFAM" id="SSF53681">
    <property type="entry name" value="Aspartate/glutamate racemase"/>
    <property type="match status" value="2"/>
</dbReference>
<evidence type="ECO:0000256" key="7">
    <source>
        <dbReference type="HAMAP-Rule" id="MF_00258"/>
    </source>
</evidence>
<dbReference type="GO" id="GO:0071555">
    <property type="term" value="P:cell wall organization"/>
    <property type="evidence" value="ECO:0007669"/>
    <property type="project" value="UniProtKB-KW"/>
</dbReference>
<feature type="binding site" evidence="7">
    <location>
        <begin position="9"/>
        <end position="10"/>
    </location>
    <ligand>
        <name>substrate</name>
    </ligand>
</feature>
<feature type="binding site" evidence="7">
    <location>
        <begin position="41"/>
        <end position="42"/>
    </location>
    <ligand>
        <name>substrate</name>
    </ligand>
</feature>
<dbReference type="GO" id="GO:0008360">
    <property type="term" value="P:regulation of cell shape"/>
    <property type="evidence" value="ECO:0007669"/>
    <property type="project" value="UniProtKB-KW"/>
</dbReference>
<dbReference type="AlphaFoldDB" id="A0A6P1XYG5"/>
<dbReference type="Proteomes" id="UP000464374">
    <property type="component" value="Chromosome"/>
</dbReference>
<accession>A0A6P1XYG5</accession>
<dbReference type="PANTHER" id="PTHR21198:SF3">
    <property type="entry name" value="GLUTAMATE RACEMASE"/>
    <property type="match status" value="1"/>
</dbReference>
<evidence type="ECO:0000256" key="3">
    <source>
        <dbReference type="ARBA" id="ARBA00022960"/>
    </source>
</evidence>
<evidence type="ECO:0000256" key="4">
    <source>
        <dbReference type="ARBA" id="ARBA00022984"/>
    </source>
</evidence>
<evidence type="ECO:0000313" key="8">
    <source>
        <dbReference type="EMBL" id="QHX42120.1"/>
    </source>
</evidence>
<dbReference type="InterPro" id="IPR018187">
    <property type="entry name" value="Asp/Glu_racemase_AS_1"/>
</dbReference>
<keyword evidence="5 7" id="KW-0413">Isomerase</keyword>
<reference evidence="8 9" key="1">
    <citation type="submission" date="2020-01" db="EMBL/GenBank/DDBJ databases">
        <title>Complete genome sequence of a human oral phylogroup 1 Treponema sp. strain ATCC 700766, originally isolated from periodontitis dental plaque.</title>
        <authorList>
            <person name="Chan Y."/>
            <person name="Huo Y.-B."/>
            <person name="Yu X.-L."/>
            <person name="Zeng H."/>
            <person name="Leung W.-K."/>
            <person name="Watt R.M."/>
        </authorList>
    </citation>
    <scope>NUCLEOTIDE SEQUENCE [LARGE SCALE GENOMIC DNA]</scope>
    <source>
        <strain evidence="8 9">OMZ 804</strain>
    </source>
</reference>
<dbReference type="GO" id="GO:0009252">
    <property type="term" value="P:peptidoglycan biosynthetic process"/>
    <property type="evidence" value="ECO:0007669"/>
    <property type="project" value="UniProtKB-UniRule"/>
</dbReference>
<comment type="catalytic activity">
    <reaction evidence="1 7">
        <text>L-glutamate = D-glutamate</text>
        <dbReference type="Rhea" id="RHEA:12813"/>
        <dbReference type="ChEBI" id="CHEBI:29985"/>
        <dbReference type="ChEBI" id="CHEBI:29986"/>
        <dbReference type="EC" id="5.1.1.3"/>
    </reaction>
</comment>
<protein>
    <recommendedName>
        <fullName evidence="2 7">Glutamate racemase</fullName>
        <ecNumber evidence="2 7">5.1.1.3</ecNumber>
    </recommendedName>
</protein>
<dbReference type="UniPathway" id="UPA00219"/>
<keyword evidence="4 7" id="KW-0573">Peptidoglycan synthesis</keyword>
<dbReference type="EMBL" id="CP048020">
    <property type="protein sequence ID" value="QHX42120.1"/>
    <property type="molecule type" value="Genomic_DNA"/>
</dbReference>
<evidence type="ECO:0000256" key="2">
    <source>
        <dbReference type="ARBA" id="ARBA00013090"/>
    </source>
</evidence>
<sequence>MHKKYVFLDSGIGGLPYFRYFHKKAPQASAAYVADLEHFPYGEKTREEVIKYALDVTEKIIDRLNPAMIIVVCNTMSTAALDALRKHFSIPFVGTVPAVKVAAEVSVNKRIGIIATARTINDPYLDNLIESFAARCTIEKRADPELVAKIENGLITAPDEEKRKAVMPAIRQFKDAGVDTIVLACTHFLHLADIFTECAAPSIKIVDSLPGVVSHALEVLPPLPGVEVCRSSCYVTGEITDRIDRLYRGYCELFDLDWKGEL</sequence>
<dbReference type="Pfam" id="PF01177">
    <property type="entry name" value="Asp_Glu_race"/>
    <property type="match status" value="1"/>
</dbReference>
<comment type="function">
    <text evidence="7">Provides the (R)-glutamate required for cell wall biosynthesis.</text>
</comment>
<dbReference type="RefSeq" id="WP_162661934.1">
    <property type="nucleotide sequence ID" value="NZ_CP048020.1"/>
</dbReference>
<feature type="active site" description="Proton donor/acceptor" evidence="7">
    <location>
        <position position="73"/>
    </location>
</feature>
<dbReference type="KEGG" id="trz:GWP43_00105"/>
<dbReference type="InterPro" id="IPR001920">
    <property type="entry name" value="Asp/Glu_race"/>
</dbReference>
<dbReference type="EC" id="5.1.1.3" evidence="2 7"/>
<keyword evidence="3 7" id="KW-0133">Cell shape</keyword>
<keyword evidence="6 7" id="KW-0961">Cell wall biogenesis/degradation</keyword>
<comment type="pathway">
    <text evidence="7">Cell wall biogenesis; peptidoglycan biosynthesis.</text>
</comment>
<dbReference type="NCBIfam" id="TIGR00067">
    <property type="entry name" value="glut_race"/>
    <property type="match status" value="1"/>
</dbReference>
<organism evidence="8 9">
    <name type="scientific">Treponema vincentii</name>
    <dbReference type="NCBI Taxonomy" id="69710"/>
    <lineage>
        <taxon>Bacteria</taxon>
        <taxon>Pseudomonadati</taxon>
        <taxon>Spirochaetota</taxon>
        <taxon>Spirochaetia</taxon>
        <taxon>Spirochaetales</taxon>
        <taxon>Treponemataceae</taxon>
        <taxon>Treponema</taxon>
    </lineage>
</organism>
<dbReference type="PANTHER" id="PTHR21198">
    <property type="entry name" value="GLUTAMATE RACEMASE"/>
    <property type="match status" value="1"/>
</dbReference>
<dbReference type="InterPro" id="IPR015942">
    <property type="entry name" value="Asp/Glu/hydantoin_racemase"/>
</dbReference>
<proteinExistence type="inferred from homology"/>
<evidence type="ECO:0000256" key="1">
    <source>
        <dbReference type="ARBA" id="ARBA00001602"/>
    </source>
</evidence>
<dbReference type="PROSITE" id="PS00923">
    <property type="entry name" value="ASP_GLU_RACEMASE_1"/>
    <property type="match status" value="1"/>
</dbReference>
<feature type="binding site" evidence="7">
    <location>
        <begin position="74"/>
        <end position="75"/>
    </location>
    <ligand>
        <name>substrate</name>
    </ligand>
</feature>
<dbReference type="Gene3D" id="3.40.50.1860">
    <property type="match status" value="2"/>
</dbReference>
<feature type="binding site" evidence="7">
    <location>
        <begin position="186"/>
        <end position="187"/>
    </location>
    <ligand>
        <name>substrate</name>
    </ligand>
</feature>
<dbReference type="HAMAP" id="MF_00258">
    <property type="entry name" value="Glu_racemase"/>
    <property type="match status" value="1"/>
</dbReference>
<evidence type="ECO:0000256" key="5">
    <source>
        <dbReference type="ARBA" id="ARBA00023235"/>
    </source>
</evidence>
<evidence type="ECO:0000313" key="9">
    <source>
        <dbReference type="Proteomes" id="UP000464374"/>
    </source>
</evidence>
<feature type="active site" description="Proton donor/acceptor" evidence="7">
    <location>
        <position position="185"/>
    </location>
</feature>
<evidence type="ECO:0000256" key="6">
    <source>
        <dbReference type="ARBA" id="ARBA00023316"/>
    </source>
</evidence>
<comment type="similarity">
    <text evidence="7">Belongs to the aspartate/glutamate racemases family.</text>
</comment>
<name>A0A6P1XYG5_9SPIR</name>
<dbReference type="InterPro" id="IPR004391">
    <property type="entry name" value="Glu_race"/>
</dbReference>
<gene>
    <name evidence="7 8" type="primary">murI</name>
    <name evidence="8" type="ORF">GWP43_00105</name>
</gene>